<sequence>MNEHDQLTQPARPSGSQSTHSTHGAPGVQASQGTQVQGSQGSSTDLHGLDSWLTDRIVTLTVGAEEKRWVVHEKLLISQSEFFRDYFAEGDDEMKLPDDDPRLFALFIRWLYGTAFLPSGGARNFRFLAPDGTNLTVRDYLGVYVMGGKFGILGVRNAVLDVLYIYFGEASDDHWAPNMADVTYIFDHTGPNAPMRRFLTAHSLFFLFSKNRRGQPLPQDWNTVLNEYPQVGFEMITMLSEWNWTMGYNSPRMTIKPRHEFHERPSVPKVKQEDEAGGATGR</sequence>
<evidence type="ECO:0000256" key="1">
    <source>
        <dbReference type="SAM" id="MobiDB-lite"/>
    </source>
</evidence>
<dbReference type="PROSITE" id="PS50097">
    <property type="entry name" value="BTB"/>
    <property type="match status" value="1"/>
</dbReference>
<evidence type="ECO:0000313" key="4">
    <source>
        <dbReference type="Proteomes" id="UP000001056"/>
    </source>
</evidence>
<reference evidence="4" key="1">
    <citation type="journal article" date="2015" name="Genome Announc.">
        <title>Draft genome sequence of the cellulolytic fungus Chaetomium globosum.</title>
        <authorList>
            <person name="Cuomo C.A."/>
            <person name="Untereiner W.A."/>
            <person name="Ma L.-J."/>
            <person name="Grabherr M."/>
            <person name="Birren B.W."/>
        </authorList>
    </citation>
    <scope>NUCLEOTIDE SEQUENCE [LARGE SCALE GENOMIC DNA]</scope>
    <source>
        <strain evidence="4">ATCC 6205 / CBS 148.51 / DSM 1962 / NBRC 6347 / NRRL 1970</strain>
    </source>
</reference>
<feature type="region of interest" description="Disordered" evidence="1">
    <location>
        <begin position="259"/>
        <end position="282"/>
    </location>
</feature>
<dbReference type="CDD" id="cd18186">
    <property type="entry name" value="BTB_POZ_ZBTB_KLHL-like"/>
    <property type="match status" value="1"/>
</dbReference>
<feature type="compositionally biased region" description="Low complexity" evidence="1">
    <location>
        <begin position="27"/>
        <end position="44"/>
    </location>
</feature>
<dbReference type="AlphaFoldDB" id="Q2GVJ9"/>
<accession>Q2GVJ9</accession>
<protein>
    <recommendedName>
        <fullName evidence="2">BTB domain-containing protein</fullName>
    </recommendedName>
</protein>
<feature type="domain" description="BTB" evidence="2">
    <location>
        <begin position="56"/>
        <end position="112"/>
    </location>
</feature>
<dbReference type="InterPro" id="IPR000210">
    <property type="entry name" value="BTB/POZ_dom"/>
</dbReference>
<evidence type="ECO:0000259" key="2">
    <source>
        <dbReference type="PROSITE" id="PS50097"/>
    </source>
</evidence>
<dbReference type="PANTHER" id="PTHR47843">
    <property type="entry name" value="BTB DOMAIN-CONTAINING PROTEIN-RELATED"/>
    <property type="match status" value="1"/>
</dbReference>
<feature type="compositionally biased region" description="Basic and acidic residues" evidence="1">
    <location>
        <begin position="259"/>
        <end position="274"/>
    </location>
</feature>
<feature type="compositionally biased region" description="Polar residues" evidence="1">
    <location>
        <begin position="7"/>
        <end position="22"/>
    </location>
</feature>
<dbReference type="VEuPathDB" id="FungiDB:CHGG_08005"/>
<dbReference type="HOGENOM" id="CLU_1082529_0_0_1"/>
<dbReference type="SUPFAM" id="SSF54695">
    <property type="entry name" value="POZ domain"/>
    <property type="match status" value="1"/>
</dbReference>
<dbReference type="OMA" id="THWILHE"/>
<dbReference type="EMBL" id="CH408033">
    <property type="protein sequence ID" value="EAQ86752.1"/>
    <property type="molecule type" value="Genomic_DNA"/>
</dbReference>
<dbReference type="Proteomes" id="UP000001056">
    <property type="component" value="Unassembled WGS sequence"/>
</dbReference>
<dbReference type="InterPro" id="IPR011333">
    <property type="entry name" value="SKP1/BTB/POZ_sf"/>
</dbReference>
<dbReference type="PANTHER" id="PTHR47843:SF2">
    <property type="entry name" value="BTB DOMAIN-CONTAINING PROTEIN"/>
    <property type="match status" value="1"/>
</dbReference>
<proteinExistence type="predicted"/>
<name>Q2GVJ9_CHAGB</name>
<dbReference type="InParanoid" id="Q2GVJ9"/>
<gene>
    <name evidence="3" type="ORF">CHGG_08005</name>
</gene>
<dbReference type="Gene3D" id="3.30.710.10">
    <property type="entry name" value="Potassium Channel Kv1.1, Chain A"/>
    <property type="match status" value="1"/>
</dbReference>
<dbReference type="GeneID" id="4393478"/>
<feature type="region of interest" description="Disordered" evidence="1">
    <location>
        <begin position="1"/>
        <end position="44"/>
    </location>
</feature>
<keyword evidence="4" id="KW-1185">Reference proteome</keyword>
<dbReference type="eggNOG" id="ENOG502SK2A">
    <property type="taxonomic scope" value="Eukaryota"/>
</dbReference>
<dbReference type="OrthoDB" id="1022638at2759"/>
<dbReference type="RefSeq" id="XP_001225661.1">
    <property type="nucleotide sequence ID" value="XM_001225660.1"/>
</dbReference>
<evidence type="ECO:0000313" key="3">
    <source>
        <dbReference type="EMBL" id="EAQ86752.1"/>
    </source>
</evidence>
<dbReference type="STRING" id="306901.Q2GVJ9"/>
<organism evidence="3 4">
    <name type="scientific">Chaetomium globosum (strain ATCC 6205 / CBS 148.51 / DSM 1962 / NBRC 6347 / NRRL 1970)</name>
    <name type="common">Soil fungus</name>
    <dbReference type="NCBI Taxonomy" id="306901"/>
    <lineage>
        <taxon>Eukaryota</taxon>
        <taxon>Fungi</taxon>
        <taxon>Dikarya</taxon>
        <taxon>Ascomycota</taxon>
        <taxon>Pezizomycotina</taxon>
        <taxon>Sordariomycetes</taxon>
        <taxon>Sordariomycetidae</taxon>
        <taxon>Sordariales</taxon>
        <taxon>Chaetomiaceae</taxon>
        <taxon>Chaetomium</taxon>
    </lineage>
</organism>